<feature type="transmembrane region" description="Helical" evidence="1">
    <location>
        <begin position="20"/>
        <end position="39"/>
    </location>
</feature>
<dbReference type="PaxDb" id="523849-OCC_05621"/>
<proteinExistence type="predicted"/>
<keyword evidence="1" id="KW-1133">Transmembrane helix</keyword>
<feature type="transmembrane region" description="Helical" evidence="1">
    <location>
        <begin position="45"/>
        <end position="68"/>
    </location>
</feature>
<dbReference type="EMBL" id="CP006670">
    <property type="protein sequence ID" value="EHR78721.1"/>
    <property type="molecule type" value="Genomic_DNA"/>
</dbReference>
<evidence type="ECO:0000256" key="1">
    <source>
        <dbReference type="SAM" id="Phobius"/>
    </source>
</evidence>
<feature type="transmembrane region" description="Helical" evidence="1">
    <location>
        <begin position="153"/>
        <end position="173"/>
    </location>
</feature>
<sequence length="238" mass="26456">MISVIEYYAKALTKSRASLISFAVRPLSFIFLLTVVSGGKLFPTALIGGMISFVAGVGIADLAIEIAGMKTRSKFYDILSTLPVHPLKLGLGISVGMSIPALPYLVILIVTLTYVRGLSLLRIAQIILLLAFLWLWSVFVGLYISVKLKEPIIIMRVLNITLTALTVFVPVYYPMKFFQTFPHKIILFLPTTSCAYLICPLYEPLSEWKIALTSLTFWSLGIGVFKEELTLEGTTRHF</sequence>
<keyword evidence="3" id="KW-1185">Reference proteome</keyword>
<organism evidence="2 3">
    <name type="scientific">Thermococcus litoralis (strain ATCC 51850 / DSM 5473 / JCM 8560 / NS-C)</name>
    <dbReference type="NCBI Taxonomy" id="523849"/>
    <lineage>
        <taxon>Archaea</taxon>
        <taxon>Methanobacteriati</taxon>
        <taxon>Methanobacteriota</taxon>
        <taxon>Thermococci</taxon>
        <taxon>Thermococcales</taxon>
        <taxon>Thermococcaceae</taxon>
        <taxon>Thermococcus</taxon>
    </lineage>
</organism>
<dbReference type="STRING" id="523849.OCC_05621"/>
<evidence type="ECO:0000313" key="3">
    <source>
        <dbReference type="Proteomes" id="UP000015502"/>
    </source>
</evidence>
<dbReference type="HOGENOM" id="CLU_1163854_0_0_2"/>
<keyword evidence="1" id="KW-0812">Transmembrane</keyword>
<protein>
    <submittedName>
        <fullName evidence="2">Multidrug transporter</fullName>
    </submittedName>
</protein>
<gene>
    <name evidence="2" type="ORF">OCC_05621</name>
</gene>
<dbReference type="AlphaFoldDB" id="H3ZMS4"/>
<dbReference type="KEGG" id="tlt:OCC_05621"/>
<dbReference type="RefSeq" id="WP_004067994.1">
    <property type="nucleotide sequence ID" value="NC_022084.1"/>
</dbReference>
<feature type="transmembrane region" description="Helical" evidence="1">
    <location>
        <begin position="126"/>
        <end position="146"/>
    </location>
</feature>
<dbReference type="OrthoDB" id="97972at2157"/>
<reference evidence="2 3" key="1">
    <citation type="journal article" date="2012" name="J. Bacteriol.">
        <title>Genome sequence of the model hyperthermophilic archaeon Thermococcus litoralis NS-C.</title>
        <authorList>
            <person name="Gardner A.F."/>
            <person name="Kumar S."/>
            <person name="Perler F.B."/>
        </authorList>
    </citation>
    <scope>NUCLEOTIDE SEQUENCE [LARGE SCALE GENOMIC DNA]</scope>
    <source>
        <strain evidence="3">ATCC 51850 / DSM 5473 / JCM 8560 / NS-C</strain>
    </source>
</reference>
<accession>H3ZMS4</accession>
<evidence type="ECO:0000313" key="2">
    <source>
        <dbReference type="EMBL" id="EHR78721.1"/>
    </source>
</evidence>
<dbReference type="GeneID" id="16549882"/>
<feature type="transmembrane region" description="Helical" evidence="1">
    <location>
        <begin position="89"/>
        <end position="114"/>
    </location>
</feature>
<dbReference type="Proteomes" id="UP000015502">
    <property type="component" value="Chromosome"/>
</dbReference>
<keyword evidence="1" id="KW-0472">Membrane</keyword>
<name>H3ZMS4_THELN</name>